<dbReference type="EMBL" id="CAJVPZ010022958">
    <property type="protein sequence ID" value="CAG8713779.1"/>
    <property type="molecule type" value="Genomic_DNA"/>
</dbReference>
<keyword evidence="2" id="KW-0396">Initiation factor</keyword>
<proteinExistence type="inferred from homology"/>
<evidence type="ECO:0000256" key="3">
    <source>
        <dbReference type="ARBA" id="ARBA00022917"/>
    </source>
</evidence>
<comment type="caution">
    <text evidence="7">The sequence shown here is derived from an EMBL/GenBank/DDBJ whole genome shotgun (WGS) entry which is preliminary data.</text>
</comment>
<dbReference type="Gene3D" id="1.20.970.30">
    <property type="entry name" value="eIF4G, eIF4E-binding domain"/>
    <property type="match status" value="1"/>
</dbReference>
<feature type="compositionally biased region" description="Low complexity" evidence="4">
    <location>
        <begin position="214"/>
        <end position="227"/>
    </location>
</feature>
<dbReference type="PANTHER" id="PTHR23253">
    <property type="entry name" value="EUKARYOTIC TRANSLATION INITIATION FACTOR 4 GAMMA"/>
    <property type="match status" value="1"/>
</dbReference>
<feature type="compositionally biased region" description="Basic and acidic residues" evidence="4">
    <location>
        <begin position="417"/>
        <end position="441"/>
    </location>
</feature>
<dbReference type="Gene3D" id="1.25.40.180">
    <property type="match status" value="1"/>
</dbReference>
<feature type="non-terminal residue" evidence="7">
    <location>
        <position position="1043"/>
    </location>
</feature>
<feature type="domain" description="MIF4G" evidence="5">
    <location>
        <begin position="923"/>
        <end position="997"/>
    </location>
</feature>
<feature type="compositionally biased region" description="Polar residues" evidence="4">
    <location>
        <begin position="33"/>
        <end position="44"/>
    </location>
</feature>
<feature type="compositionally biased region" description="Basic and acidic residues" evidence="4">
    <location>
        <begin position="448"/>
        <end position="682"/>
    </location>
</feature>
<feature type="compositionally biased region" description="Low complexity" evidence="4">
    <location>
        <begin position="1"/>
        <end position="14"/>
    </location>
</feature>
<keyword evidence="3" id="KW-0648">Protein biosynthesis</keyword>
<dbReference type="GO" id="GO:0003743">
    <property type="term" value="F:translation initiation factor activity"/>
    <property type="evidence" value="ECO:0007669"/>
    <property type="project" value="UniProtKB-KW"/>
</dbReference>
<dbReference type="InterPro" id="IPR022745">
    <property type="entry name" value="eIF4G1_eIF4E-bd"/>
</dbReference>
<feature type="compositionally biased region" description="Polar residues" evidence="4">
    <location>
        <begin position="707"/>
        <end position="724"/>
    </location>
</feature>
<organism evidence="7 8">
    <name type="scientific">Racocetra fulgida</name>
    <dbReference type="NCBI Taxonomy" id="60492"/>
    <lineage>
        <taxon>Eukaryota</taxon>
        <taxon>Fungi</taxon>
        <taxon>Fungi incertae sedis</taxon>
        <taxon>Mucoromycota</taxon>
        <taxon>Glomeromycotina</taxon>
        <taxon>Glomeromycetes</taxon>
        <taxon>Diversisporales</taxon>
        <taxon>Gigasporaceae</taxon>
        <taxon>Racocetra</taxon>
    </lineage>
</organism>
<dbReference type="SUPFAM" id="SSF48371">
    <property type="entry name" value="ARM repeat"/>
    <property type="match status" value="1"/>
</dbReference>
<reference evidence="7" key="1">
    <citation type="submission" date="2021-06" db="EMBL/GenBank/DDBJ databases">
        <authorList>
            <person name="Kallberg Y."/>
            <person name="Tangrot J."/>
            <person name="Rosling A."/>
        </authorList>
    </citation>
    <scope>NUCLEOTIDE SEQUENCE</scope>
    <source>
        <strain evidence="7">IN212</strain>
    </source>
</reference>
<dbReference type="GO" id="GO:0003729">
    <property type="term" value="F:mRNA binding"/>
    <property type="evidence" value="ECO:0007669"/>
    <property type="project" value="TreeGrafter"/>
</dbReference>
<feature type="region of interest" description="Disordered" evidence="4">
    <location>
        <begin position="1006"/>
        <end position="1029"/>
    </location>
</feature>
<evidence type="ECO:0000313" key="8">
    <source>
        <dbReference type="Proteomes" id="UP000789396"/>
    </source>
</evidence>
<feature type="compositionally biased region" description="Polar residues" evidence="4">
    <location>
        <begin position="68"/>
        <end position="98"/>
    </location>
</feature>
<feature type="compositionally biased region" description="Low complexity" evidence="4">
    <location>
        <begin position="779"/>
        <end position="798"/>
    </location>
</feature>
<dbReference type="PANTHER" id="PTHR23253:SF9">
    <property type="entry name" value="EUKARYOTIC TRANSLATION INITIATION FACTOR 4 GAMMA 2"/>
    <property type="match status" value="1"/>
</dbReference>
<sequence>QTAATTPSNNSTSSVNGKTSTSHQKPQPPHNSVIGNGNANTNAGRSAPTIKAIQQKNPVQLPTKGQPRENNVTAIQFGSLNKPSAPSLSTSPVNNSIPVKSGGALPPIVPEIKTVFGSLPARGASEELVQPTPTPPAVVTSGPGAFTTTTTTPRPVAARINEIPRTQSAPPQLNLQDSNNVKNVGQPSGHQSSNITSRTQPDSVSSTVSSNDGQQNQHFHPHQPQSHHTNHNHTNQHAHSSYGSHHPHGRPHPHYKPGGMPGSGQGVPNQHQRPRDSKTGLTGPVQPSPTISPAQPTVPPQGGIPLTGPQPTMTMNVQQMWPYSRLPPQYPYTPGPFYPIPLPQSYVPAVQRPNIPQHHIPQQTTVSQFTAPSGGAKSRAIPIINPVDNTTVVVPAQTSSTAPSVKKDETPTVTANDVKKLDDVDKEKEKQLTDDKKDSKAIKIVNPAEKDKIEREKKEKEEKEQREREEKERIEREEKERKEKEEKERREREEKEREEKERKEQEEKERREREEKEREEKERKEREEKERKEREEKERKEREEKERKEREEKERIEREEKERKEREEKERKEREEKERKEREEKERKEREERERKEREERERKEREEKERKEQEERERKEREEKERKEREEIEKKKKEEKEREEKEREEKERKEREREEKEREEKEREEKEREEQERHRPGPLDLSRTTSAPAGPLSSARIIDDLNSVQYPPNIKSPNPNLNANAVPGKYKYDRTFLMQFMNVCKEKPENLPALDAIGMDEPKDDKKGARSGTSRLGSRPPSQHSKSSPSQASQFQQMGDFKSPPKSNEDRFMMQTATTSGRTSLSSSSFGRSTTLGPRTGSGSTLLPAPSSMGVGPSPPSPGRGSRRDTSKRNSRVGHQLTQAGGQDAVTPLEPTEGRWVPGMINNMSRGSDDLIPMEVVQRKVKALLNKLTLEKFDSISDQIIDYANKSKYERDGRILKEVIRLTFEKSCDEPNFSQMYAQLCRKMMERIDVEIVDENVKNSEGKPVQGVNVPVPSNDKGEPDLMSDEYYTAAKAKRHGL</sequence>
<dbReference type="Pfam" id="PF12152">
    <property type="entry name" value="eIF_4G1"/>
    <property type="match status" value="1"/>
</dbReference>
<evidence type="ECO:0000259" key="6">
    <source>
        <dbReference type="Pfam" id="PF12152"/>
    </source>
</evidence>
<feature type="compositionally biased region" description="Polar residues" evidence="4">
    <location>
        <begin position="15"/>
        <end position="25"/>
    </location>
</feature>
<feature type="domain" description="Eukaryotic translation initiation factor 4G1 eIF4E-binding" evidence="6">
    <location>
        <begin position="689"/>
        <end position="749"/>
    </location>
</feature>
<evidence type="ECO:0000256" key="1">
    <source>
        <dbReference type="ARBA" id="ARBA00005775"/>
    </source>
</evidence>
<protein>
    <submittedName>
        <fullName evidence="7">19171_t:CDS:1</fullName>
    </submittedName>
</protein>
<feature type="region of interest" description="Disordered" evidence="4">
    <location>
        <begin position="396"/>
        <end position="726"/>
    </location>
</feature>
<dbReference type="InterPro" id="IPR016024">
    <property type="entry name" value="ARM-type_fold"/>
</dbReference>
<dbReference type="SUPFAM" id="SSF101489">
    <property type="entry name" value="Eukaryotic initiation factor 4f subunit eIF4g, eIF4e-binding domain"/>
    <property type="match status" value="1"/>
</dbReference>
<evidence type="ECO:0000313" key="7">
    <source>
        <dbReference type="EMBL" id="CAG8713779.1"/>
    </source>
</evidence>
<dbReference type="OrthoDB" id="514777at2759"/>
<feature type="compositionally biased region" description="Polar residues" evidence="4">
    <location>
        <begin position="164"/>
        <end position="213"/>
    </location>
</feature>
<feature type="compositionally biased region" description="Basic residues" evidence="4">
    <location>
        <begin position="245"/>
        <end position="255"/>
    </location>
</feature>
<feature type="non-terminal residue" evidence="7">
    <location>
        <position position="1"/>
    </location>
</feature>
<feature type="region of interest" description="Disordered" evidence="4">
    <location>
        <begin position="124"/>
        <end position="313"/>
    </location>
</feature>
<dbReference type="InterPro" id="IPR003890">
    <property type="entry name" value="MIF4G-like_typ-3"/>
</dbReference>
<keyword evidence="8" id="KW-1185">Reference proteome</keyword>
<feature type="region of interest" description="Disordered" evidence="4">
    <location>
        <begin position="755"/>
        <end position="902"/>
    </location>
</feature>
<comment type="similarity">
    <text evidence="1">Belongs to the eukaryotic initiation factor 4G family.</text>
</comment>
<dbReference type="Pfam" id="PF02854">
    <property type="entry name" value="MIF4G"/>
    <property type="match status" value="1"/>
</dbReference>
<dbReference type="FunFam" id="1.20.970.30:FF:000001">
    <property type="entry name" value="Eukaryotic translation initiation factor subunit eIF-4F, putative"/>
    <property type="match status" value="1"/>
</dbReference>
<evidence type="ECO:0000256" key="2">
    <source>
        <dbReference type="ARBA" id="ARBA00022540"/>
    </source>
</evidence>
<feature type="region of interest" description="Disordered" evidence="4">
    <location>
        <begin position="1"/>
        <end position="106"/>
    </location>
</feature>
<feature type="compositionally biased region" description="Low complexity" evidence="4">
    <location>
        <begin position="819"/>
        <end position="838"/>
    </location>
</feature>
<dbReference type="InterPro" id="IPR036211">
    <property type="entry name" value="eIF4G_eIF4E-bd_sf"/>
</dbReference>
<name>A0A9N9HZK3_9GLOM</name>
<evidence type="ECO:0000256" key="4">
    <source>
        <dbReference type="SAM" id="MobiDB-lite"/>
    </source>
</evidence>
<evidence type="ECO:0000259" key="5">
    <source>
        <dbReference type="Pfam" id="PF02854"/>
    </source>
</evidence>
<dbReference type="GO" id="GO:0016281">
    <property type="term" value="C:eukaryotic translation initiation factor 4F complex"/>
    <property type="evidence" value="ECO:0007669"/>
    <property type="project" value="TreeGrafter"/>
</dbReference>
<gene>
    <name evidence="7" type="ORF">RFULGI_LOCUS11019</name>
</gene>
<dbReference type="Proteomes" id="UP000789396">
    <property type="component" value="Unassembled WGS sequence"/>
</dbReference>
<dbReference type="AlphaFoldDB" id="A0A9N9HZK3"/>
<accession>A0A9N9HZK3</accession>